<reference evidence="13" key="1">
    <citation type="submission" date="2018-10" db="EMBL/GenBank/DDBJ databases">
        <title>Schaedlerella arabinophila gen. nov. sp. nov., isolated from the mouse intestinal tract and comparative analysis with the genome of the closely related altered Schaedler flora strain ASF502.</title>
        <authorList>
            <person name="Miyake S."/>
            <person name="Soh M."/>
            <person name="Seedorf H."/>
        </authorList>
    </citation>
    <scope>NUCLEOTIDE SEQUENCE [LARGE SCALE GENOMIC DNA]</scope>
    <source>
        <strain evidence="13">DSM 106076</strain>
    </source>
</reference>
<dbReference type="GO" id="GO:1990573">
    <property type="term" value="P:potassium ion import across plasma membrane"/>
    <property type="evidence" value="ECO:0007669"/>
    <property type="project" value="TreeGrafter"/>
</dbReference>
<protein>
    <submittedName>
        <fullName evidence="13">HAD family hydrolase</fullName>
    </submittedName>
</protein>
<dbReference type="PROSITE" id="PS00154">
    <property type="entry name" value="ATPASE_E1_E2"/>
    <property type="match status" value="1"/>
</dbReference>
<dbReference type="InterPro" id="IPR018303">
    <property type="entry name" value="ATPase_P-typ_P_site"/>
</dbReference>
<feature type="transmembrane region" description="Helical" evidence="11">
    <location>
        <begin position="243"/>
        <end position="261"/>
    </location>
</feature>
<sequence>MFEEKSIGEVTEHFHTDPEQGLSWAEAVTRLSADGRNELEGEPKKSVPETFLEQLNDPLICVLLVAAFVSFLLKEFSDTIIIGVVIVLNAAVGVIQEGKAQKALDSLKKLTSPEAHVRRGGEIRRIAAAELAPGDVVLLEAGMQVPADLRLIKTWNLKIEESALTGESLPVEKDADFQSDGELQIGERKNEAFMSTMVAGGRGEGIVIARGMQTEIGKIASIIKTVPKEFTPLQRKLAELGKFLSIVSVLLCVLLFGIAVLQKRDILEMLITAISLAVAAVPEGLPAVVTIVLAMSVSRMVKVNTIVRKLPSVETLGAVNVVCSDKTGTLTQNKMTVTRCYTNEQSISISTSNIREQAEIPELFLQGFALCNDAVLPESGSTRRHSTMSNGICSDSAVPEGGKAVGDPTEIALLSMASKCGVRKTQAETQYPRVAERAFDSARKMMTTVHQNLRKQGHYIKGGTSSTGQSQNRSAQGISEAEQRGGQNRSAYAQGNSETEQRGGQNRSAYAQGNSETEQRGGQNRSAYVQGNSNGGLKGGLKGGQSQIAFTKGAPDVVLKRCTKVYLNGKVQPLNDMKRRKIQAALEEMSSQALRVLALAMKEGEGDPEALLKERDLVFLGLAGMKDPIRPEAREAVAKFGKASVRTIMITGDHADTAFAIAKELGIARKPDQCMTGAQMDNLSDHNLRVRLKETNVFARVSPEHKVRIVKLLKECGNIVAMTGDGVNDAPSLRTADIGISMGLSGTDVAKNASDMILTDDNFATIEKAIEEGRSIFQNIKKTVLFLLSSNFGEIITMFTAVLLGLAAPLKASHILWINLITDSLPALALGVDENDKEALMREPPRSAKEGMFANGGLACTIFYGLLIAAISLTAFLKIPWEVLAEGQKEFCLSNIAGVLQDEAVLARAQTYAFTVLGMSQLFHALGMRDVRTSVFSGKRTFNPVMAAAFVLGILLQMAVTEIPYLVNMFGTAPLVWQEWAVLLILAAFPVLTHEIFVLTGNGEE</sequence>
<dbReference type="InterPro" id="IPR001757">
    <property type="entry name" value="P_typ_ATPase"/>
</dbReference>
<dbReference type="Gene3D" id="3.40.1110.10">
    <property type="entry name" value="Calcium-transporting ATPase, cytoplasmic domain N"/>
    <property type="match status" value="2"/>
</dbReference>
<accession>A0A426DLK4</accession>
<dbReference type="InterPro" id="IPR036412">
    <property type="entry name" value="HAD-like_sf"/>
</dbReference>
<dbReference type="GO" id="GO:0005391">
    <property type="term" value="F:P-type sodium:potassium-exchanging transporter activity"/>
    <property type="evidence" value="ECO:0007669"/>
    <property type="project" value="TreeGrafter"/>
</dbReference>
<keyword evidence="9 11" id="KW-0472">Membrane</keyword>
<dbReference type="SMART" id="SM00831">
    <property type="entry name" value="Cation_ATPase_N"/>
    <property type="match status" value="1"/>
</dbReference>
<dbReference type="Gene3D" id="3.40.50.1000">
    <property type="entry name" value="HAD superfamily/HAD-like"/>
    <property type="match status" value="2"/>
</dbReference>
<dbReference type="PANTHER" id="PTHR43294:SF21">
    <property type="entry name" value="CATION TRANSPORTING ATPASE"/>
    <property type="match status" value="1"/>
</dbReference>
<dbReference type="GO" id="GO:0030007">
    <property type="term" value="P:intracellular potassium ion homeostasis"/>
    <property type="evidence" value="ECO:0007669"/>
    <property type="project" value="TreeGrafter"/>
</dbReference>
<organism evidence="13 14">
    <name type="scientific">Schaedlerella arabinosiphila</name>
    <dbReference type="NCBI Taxonomy" id="2044587"/>
    <lineage>
        <taxon>Bacteria</taxon>
        <taxon>Bacillati</taxon>
        <taxon>Bacillota</taxon>
        <taxon>Clostridia</taxon>
        <taxon>Lachnospirales</taxon>
        <taxon>Lachnospiraceae</taxon>
        <taxon>Schaedlerella</taxon>
    </lineage>
</organism>
<dbReference type="InterPro" id="IPR023298">
    <property type="entry name" value="ATPase_P-typ_TM_dom_sf"/>
</dbReference>
<evidence type="ECO:0000259" key="12">
    <source>
        <dbReference type="SMART" id="SM00831"/>
    </source>
</evidence>
<dbReference type="Gene3D" id="1.20.1110.10">
    <property type="entry name" value="Calcium-transporting ATPase, transmembrane domain"/>
    <property type="match status" value="2"/>
</dbReference>
<evidence type="ECO:0000256" key="2">
    <source>
        <dbReference type="ARBA" id="ARBA00005675"/>
    </source>
</evidence>
<evidence type="ECO:0000313" key="14">
    <source>
        <dbReference type="Proteomes" id="UP000274920"/>
    </source>
</evidence>
<dbReference type="GO" id="GO:0005524">
    <property type="term" value="F:ATP binding"/>
    <property type="evidence" value="ECO:0007669"/>
    <property type="project" value="UniProtKB-KW"/>
</dbReference>
<keyword evidence="6" id="KW-0067">ATP-binding</keyword>
<dbReference type="Pfam" id="PF00690">
    <property type="entry name" value="Cation_ATPase_N"/>
    <property type="match status" value="1"/>
</dbReference>
<feature type="transmembrane region" description="Helical" evidence="11">
    <location>
        <begin position="273"/>
        <end position="294"/>
    </location>
</feature>
<dbReference type="FunFam" id="3.40.50.1000:FF:000001">
    <property type="entry name" value="Phospholipid-transporting ATPase IC"/>
    <property type="match status" value="1"/>
</dbReference>
<dbReference type="GO" id="GO:0016887">
    <property type="term" value="F:ATP hydrolysis activity"/>
    <property type="evidence" value="ECO:0007669"/>
    <property type="project" value="InterPro"/>
</dbReference>
<keyword evidence="3" id="KW-1003">Cell membrane</keyword>
<dbReference type="GO" id="GO:1902600">
    <property type="term" value="P:proton transmembrane transport"/>
    <property type="evidence" value="ECO:0007669"/>
    <property type="project" value="TreeGrafter"/>
</dbReference>
<dbReference type="InterPro" id="IPR023299">
    <property type="entry name" value="ATPase_P-typ_cyto_dom_N"/>
</dbReference>
<keyword evidence="8 11" id="KW-1133">Transmembrane helix</keyword>
<comment type="caution">
    <text evidence="13">The sequence shown here is derived from an EMBL/GenBank/DDBJ whole genome shotgun (WGS) entry which is preliminary data.</text>
</comment>
<evidence type="ECO:0000256" key="1">
    <source>
        <dbReference type="ARBA" id="ARBA00004651"/>
    </source>
</evidence>
<feature type="transmembrane region" description="Helical" evidence="11">
    <location>
        <begin position="941"/>
        <end position="960"/>
    </location>
</feature>
<feature type="domain" description="Cation-transporting P-type ATPase N-terminal" evidence="12">
    <location>
        <begin position="1"/>
        <end position="75"/>
    </location>
</feature>
<dbReference type="InterPro" id="IPR023214">
    <property type="entry name" value="HAD_sf"/>
</dbReference>
<feature type="compositionally biased region" description="Polar residues" evidence="10">
    <location>
        <begin position="485"/>
        <end position="529"/>
    </location>
</feature>
<dbReference type="SUPFAM" id="SSF81665">
    <property type="entry name" value="Calcium ATPase, transmembrane domain M"/>
    <property type="match status" value="1"/>
</dbReference>
<dbReference type="FunFam" id="3.40.50.1000:FF:000028">
    <property type="entry name" value="Calcium-transporting P-type ATPase, putative"/>
    <property type="match status" value="1"/>
</dbReference>
<dbReference type="InterPro" id="IPR008250">
    <property type="entry name" value="ATPase_P-typ_transduc_dom_A_sf"/>
</dbReference>
<evidence type="ECO:0000256" key="10">
    <source>
        <dbReference type="SAM" id="MobiDB-lite"/>
    </source>
</evidence>
<dbReference type="InterPro" id="IPR050510">
    <property type="entry name" value="Cation_transp_ATPase_P-type"/>
</dbReference>
<keyword evidence="5" id="KW-0547">Nucleotide-binding</keyword>
<dbReference type="PRINTS" id="PR00119">
    <property type="entry name" value="CATATPASE"/>
</dbReference>
<dbReference type="SUPFAM" id="SSF81660">
    <property type="entry name" value="Metal cation-transporting ATPase, ATP-binding domain N"/>
    <property type="match status" value="1"/>
</dbReference>
<dbReference type="PRINTS" id="PR00120">
    <property type="entry name" value="HATPASE"/>
</dbReference>
<dbReference type="NCBIfam" id="TIGR01494">
    <property type="entry name" value="ATPase_P-type"/>
    <property type="match status" value="2"/>
</dbReference>
<keyword evidence="14" id="KW-1185">Reference proteome</keyword>
<dbReference type="Pfam" id="PF00689">
    <property type="entry name" value="Cation_ATPase_C"/>
    <property type="match status" value="1"/>
</dbReference>
<name>A0A426DLK4_9FIRM</name>
<dbReference type="InterPro" id="IPR059000">
    <property type="entry name" value="ATPase_P-type_domA"/>
</dbReference>
<evidence type="ECO:0000256" key="8">
    <source>
        <dbReference type="ARBA" id="ARBA00022989"/>
    </source>
</evidence>
<keyword evidence="13" id="KW-0378">Hydrolase</keyword>
<comment type="similarity">
    <text evidence="2">Belongs to the cation transport ATPase (P-type) (TC 3.A.3) family. Type IIA subfamily.</text>
</comment>
<evidence type="ECO:0000256" key="9">
    <source>
        <dbReference type="ARBA" id="ARBA00023136"/>
    </source>
</evidence>
<dbReference type="PANTHER" id="PTHR43294">
    <property type="entry name" value="SODIUM/POTASSIUM-TRANSPORTING ATPASE SUBUNIT ALPHA"/>
    <property type="match status" value="1"/>
</dbReference>
<comment type="subcellular location">
    <subcellularLocation>
        <location evidence="1">Cell membrane</location>
        <topology evidence="1">Multi-pass membrane protein</topology>
    </subcellularLocation>
</comment>
<keyword evidence="4 11" id="KW-0812">Transmembrane</keyword>
<dbReference type="RefSeq" id="WP_125128855.1">
    <property type="nucleotide sequence ID" value="NZ_RHJS01000002.1"/>
</dbReference>
<dbReference type="GO" id="GO:0036376">
    <property type="term" value="P:sodium ion export across plasma membrane"/>
    <property type="evidence" value="ECO:0007669"/>
    <property type="project" value="TreeGrafter"/>
</dbReference>
<proteinExistence type="inferred from homology"/>
<dbReference type="Pfam" id="PF00122">
    <property type="entry name" value="E1-E2_ATPase"/>
    <property type="match status" value="1"/>
</dbReference>
<evidence type="ECO:0000256" key="7">
    <source>
        <dbReference type="ARBA" id="ARBA00022967"/>
    </source>
</evidence>
<evidence type="ECO:0000256" key="11">
    <source>
        <dbReference type="SAM" id="Phobius"/>
    </source>
</evidence>
<feature type="compositionally biased region" description="Polar residues" evidence="10">
    <location>
        <begin position="463"/>
        <end position="477"/>
    </location>
</feature>
<dbReference type="SUPFAM" id="SSF56784">
    <property type="entry name" value="HAD-like"/>
    <property type="match status" value="1"/>
</dbReference>
<evidence type="ECO:0000256" key="6">
    <source>
        <dbReference type="ARBA" id="ARBA00022840"/>
    </source>
</evidence>
<feature type="transmembrane region" description="Helical" evidence="11">
    <location>
        <begin position="79"/>
        <end position="95"/>
    </location>
</feature>
<evidence type="ECO:0000256" key="5">
    <source>
        <dbReference type="ARBA" id="ARBA00022741"/>
    </source>
</evidence>
<keyword evidence="7" id="KW-1278">Translocase</keyword>
<evidence type="ECO:0000313" key="13">
    <source>
        <dbReference type="EMBL" id="RRK33628.1"/>
    </source>
</evidence>
<dbReference type="InterPro" id="IPR006068">
    <property type="entry name" value="ATPase_P-typ_cation-transptr_C"/>
</dbReference>
<dbReference type="EMBL" id="RHJS01000002">
    <property type="protein sequence ID" value="RRK33628.1"/>
    <property type="molecule type" value="Genomic_DNA"/>
</dbReference>
<dbReference type="AlphaFoldDB" id="A0A426DLK4"/>
<evidence type="ECO:0000256" key="4">
    <source>
        <dbReference type="ARBA" id="ARBA00022692"/>
    </source>
</evidence>
<dbReference type="SUPFAM" id="SSF81653">
    <property type="entry name" value="Calcium ATPase, transduction domain A"/>
    <property type="match status" value="1"/>
</dbReference>
<dbReference type="GO" id="GO:0006883">
    <property type="term" value="P:intracellular sodium ion homeostasis"/>
    <property type="evidence" value="ECO:0007669"/>
    <property type="project" value="TreeGrafter"/>
</dbReference>
<feature type="transmembrane region" description="Helical" evidence="11">
    <location>
        <begin position="784"/>
        <end position="808"/>
    </location>
</feature>
<dbReference type="GO" id="GO:0005886">
    <property type="term" value="C:plasma membrane"/>
    <property type="evidence" value="ECO:0007669"/>
    <property type="project" value="UniProtKB-SubCell"/>
</dbReference>
<gene>
    <name evidence="13" type="ORF">EBB54_21430</name>
</gene>
<feature type="region of interest" description="Disordered" evidence="10">
    <location>
        <begin position="454"/>
        <end position="540"/>
    </location>
</feature>
<dbReference type="Gene3D" id="2.70.150.10">
    <property type="entry name" value="Calcium-transporting ATPase, cytoplasmic transduction domain A"/>
    <property type="match status" value="1"/>
</dbReference>
<dbReference type="InterPro" id="IPR004014">
    <property type="entry name" value="ATPase_P-typ_cation-transptr_N"/>
</dbReference>
<evidence type="ECO:0000256" key="3">
    <source>
        <dbReference type="ARBA" id="ARBA00022475"/>
    </source>
</evidence>
<dbReference type="Pfam" id="PF13246">
    <property type="entry name" value="Cation_ATPase"/>
    <property type="match status" value="2"/>
</dbReference>
<feature type="transmembrane region" description="Helical" evidence="11">
    <location>
        <begin position="853"/>
        <end position="877"/>
    </location>
</feature>
<dbReference type="SFLD" id="SFLDS00003">
    <property type="entry name" value="Haloacid_Dehalogenase"/>
    <property type="match status" value="1"/>
</dbReference>
<dbReference type="Proteomes" id="UP000274920">
    <property type="component" value="Unassembled WGS sequence"/>
</dbReference>
<feature type="transmembrane region" description="Helical" evidence="11">
    <location>
        <begin position="980"/>
        <end position="999"/>
    </location>
</feature>